<protein>
    <submittedName>
        <fullName evidence="7">Ryanodine receptor 1</fullName>
    </submittedName>
</protein>
<gene>
    <name evidence="7" type="ORF">UY3_01730</name>
</gene>
<dbReference type="GO" id="GO:0005790">
    <property type="term" value="C:smooth endoplasmic reticulum"/>
    <property type="evidence" value="ECO:0007669"/>
    <property type="project" value="TreeGrafter"/>
</dbReference>
<dbReference type="GO" id="GO:0014808">
    <property type="term" value="P:release of sequestered calcium ion into cytosol by sarcoplasmic reticulum"/>
    <property type="evidence" value="ECO:0007669"/>
    <property type="project" value="TreeGrafter"/>
</dbReference>
<sequence>MVHWAQESFVQSPALVRVMFSLLHRQYDAIGELLRALPRAYTINAVSVGDAMSLLESLGQIRSLLIVQMGPEEGTLMIQSIGNIMNNKVFYQHPNLMRALSMHETVMEVMVNVLGGGESKAAFSTTEMALALNRYLCSAVLPLVTKCAPLFAGTEHRAIMVDSMLHTIYRLSRGRSLTKAQRDVIEECLMALCRPSWGHGTQGLSSLGAPSRVCGPCGPSSDQCQVLSPPATAEAVPGCQPYSGHPQPLIQNNWTFGETIDEEAKTHPMLRPYKTFSEKDKEIYRWPIKESLKAMIAWEWTVEKPHEGEEEKTEKKKTRKISQSAQATYDPSHGYNPQPIDLSGVTLSRELQAMAEQLAENYHNTWGRKKKQELEAKGGGSHPLLVPYDTLTAKEKARDREKAQELLKFLQMNGYAVTRGLKDMELDSSSIEKRFAYGFLQQLLKWMDISQEFIAHLEAVVSSGRVEKSPHEQEIKFFAKPFLQACSPGQAPGLSVRGLTPPSPVMQGLSPQARTLRLW</sequence>
<keyword evidence="8" id="KW-1185">Reference proteome</keyword>
<feature type="region of interest" description="Disordered" evidence="3">
    <location>
        <begin position="305"/>
        <end position="337"/>
    </location>
</feature>
<feature type="domain" description="Ryanodine receptor Ryr" evidence="5">
    <location>
        <begin position="335"/>
        <end position="419"/>
    </location>
</feature>
<dbReference type="Pfam" id="PF21119">
    <property type="entry name" value="RYDR_Jsol"/>
    <property type="match status" value="1"/>
</dbReference>
<dbReference type="Gene3D" id="1.10.490.160">
    <property type="match status" value="1"/>
</dbReference>
<dbReference type="EMBL" id="KB500402">
    <property type="protein sequence ID" value="EMP41031.1"/>
    <property type="molecule type" value="Genomic_DNA"/>
</dbReference>
<dbReference type="GO" id="GO:0005219">
    <property type="term" value="F:ryanodine-sensitive calcium-release channel activity"/>
    <property type="evidence" value="ECO:0007669"/>
    <property type="project" value="TreeGrafter"/>
</dbReference>
<keyword evidence="2" id="KW-0479">Metal-binding</keyword>
<evidence type="ECO:0000256" key="3">
    <source>
        <dbReference type="SAM" id="MobiDB-lite"/>
    </source>
</evidence>
<dbReference type="GO" id="GO:0046872">
    <property type="term" value="F:metal ion binding"/>
    <property type="evidence" value="ECO:0007669"/>
    <property type="project" value="UniProtKB-KW"/>
</dbReference>
<dbReference type="GO" id="GO:0034704">
    <property type="term" value="C:calcium channel complex"/>
    <property type="evidence" value="ECO:0007669"/>
    <property type="project" value="TreeGrafter"/>
</dbReference>
<name>M7BT16_CHEMY</name>
<dbReference type="PANTHER" id="PTHR46399:SF10">
    <property type="entry name" value="RYANODINE RECEPTOR 1"/>
    <property type="match status" value="1"/>
</dbReference>
<proteinExistence type="predicted"/>
<keyword evidence="1" id="KW-0597">Phosphoprotein</keyword>
<evidence type="ECO:0000256" key="1">
    <source>
        <dbReference type="ARBA" id="ARBA00022553"/>
    </source>
</evidence>
<evidence type="ECO:0000256" key="2">
    <source>
        <dbReference type="ARBA" id="ARBA00022723"/>
    </source>
</evidence>
<dbReference type="GO" id="GO:0006941">
    <property type="term" value="P:striated muscle contraction"/>
    <property type="evidence" value="ECO:0007669"/>
    <property type="project" value="TreeGrafter"/>
</dbReference>
<dbReference type="InterPro" id="IPR000699">
    <property type="entry name" value="RIH_dom"/>
</dbReference>
<dbReference type="InterPro" id="IPR003032">
    <property type="entry name" value="Ryanodine_rcpt"/>
</dbReference>
<organism evidence="7 8">
    <name type="scientific">Chelonia mydas</name>
    <name type="common">Green sea-turtle</name>
    <name type="synonym">Chelonia agassizi</name>
    <dbReference type="NCBI Taxonomy" id="8469"/>
    <lineage>
        <taxon>Eukaryota</taxon>
        <taxon>Metazoa</taxon>
        <taxon>Chordata</taxon>
        <taxon>Craniata</taxon>
        <taxon>Vertebrata</taxon>
        <taxon>Euteleostomi</taxon>
        <taxon>Archelosauria</taxon>
        <taxon>Testudinata</taxon>
        <taxon>Testudines</taxon>
        <taxon>Cryptodira</taxon>
        <taxon>Durocryptodira</taxon>
        <taxon>Americhelydia</taxon>
        <taxon>Chelonioidea</taxon>
        <taxon>Cheloniidae</taxon>
        <taxon>Chelonia</taxon>
    </lineage>
</organism>
<dbReference type="GO" id="GO:0033017">
    <property type="term" value="C:sarcoplasmic reticulum membrane"/>
    <property type="evidence" value="ECO:0007669"/>
    <property type="project" value="TreeGrafter"/>
</dbReference>
<dbReference type="GO" id="GO:0042383">
    <property type="term" value="C:sarcolemma"/>
    <property type="evidence" value="ECO:0007669"/>
    <property type="project" value="TreeGrafter"/>
</dbReference>
<feature type="domain" description="Ryanodine receptor junctional solenoid" evidence="6">
    <location>
        <begin position="1"/>
        <end position="25"/>
    </location>
</feature>
<evidence type="ECO:0000259" key="5">
    <source>
        <dbReference type="Pfam" id="PF02026"/>
    </source>
</evidence>
<dbReference type="Proteomes" id="UP000031443">
    <property type="component" value="Unassembled WGS sequence"/>
</dbReference>
<feature type="domain" description="Ryanodine receptor Ryr" evidence="5">
    <location>
        <begin position="250"/>
        <end position="304"/>
    </location>
</feature>
<dbReference type="Pfam" id="PF02026">
    <property type="entry name" value="RyR"/>
    <property type="match status" value="2"/>
</dbReference>
<dbReference type="STRING" id="8469.M7BT16"/>
<evidence type="ECO:0000313" key="7">
    <source>
        <dbReference type="EMBL" id="EMP41031.1"/>
    </source>
</evidence>
<feature type="compositionally biased region" description="Basic and acidic residues" evidence="3">
    <location>
        <begin position="305"/>
        <end position="314"/>
    </location>
</feature>
<dbReference type="GO" id="GO:0030018">
    <property type="term" value="C:Z disc"/>
    <property type="evidence" value="ECO:0007669"/>
    <property type="project" value="TreeGrafter"/>
</dbReference>
<dbReference type="InterPro" id="IPR015925">
    <property type="entry name" value="Ryanodine_IP3_receptor"/>
</dbReference>
<feature type="domain" description="RIH" evidence="4">
    <location>
        <begin position="59"/>
        <end position="116"/>
    </location>
</feature>
<evidence type="ECO:0000313" key="8">
    <source>
        <dbReference type="Proteomes" id="UP000031443"/>
    </source>
</evidence>
<evidence type="ECO:0000259" key="6">
    <source>
        <dbReference type="Pfam" id="PF21119"/>
    </source>
</evidence>
<dbReference type="AlphaFoldDB" id="M7BT16"/>
<dbReference type="Pfam" id="PF01365">
    <property type="entry name" value="RYDR_ITPR"/>
    <property type="match status" value="1"/>
</dbReference>
<reference evidence="8" key="1">
    <citation type="journal article" date="2013" name="Nat. Genet.">
        <title>The draft genomes of soft-shell turtle and green sea turtle yield insights into the development and evolution of the turtle-specific body plan.</title>
        <authorList>
            <person name="Wang Z."/>
            <person name="Pascual-Anaya J."/>
            <person name="Zadissa A."/>
            <person name="Li W."/>
            <person name="Niimura Y."/>
            <person name="Huang Z."/>
            <person name="Li C."/>
            <person name="White S."/>
            <person name="Xiong Z."/>
            <person name="Fang D."/>
            <person name="Wang B."/>
            <person name="Ming Y."/>
            <person name="Chen Y."/>
            <person name="Zheng Y."/>
            <person name="Kuraku S."/>
            <person name="Pignatelli M."/>
            <person name="Herrero J."/>
            <person name="Beal K."/>
            <person name="Nozawa M."/>
            <person name="Li Q."/>
            <person name="Wang J."/>
            <person name="Zhang H."/>
            <person name="Yu L."/>
            <person name="Shigenobu S."/>
            <person name="Wang J."/>
            <person name="Liu J."/>
            <person name="Flicek P."/>
            <person name="Searle S."/>
            <person name="Wang J."/>
            <person name="Kuratani S."/>
            <person name="Yin Y."/>
            <person name="Aken B."/>
            <person name="Zhang G."/>
            <person name="Irie N."/>
        </authorList>
    </citation>
    <scope>NUCLEOTIDE SEQUENCE [LARGE SCALE GENOMIC DNA]</scope>
</reference>
<keyword evidence="7" id="KW-0675">Receptor</keyword>
<dbReference type="InterPro" id="IPR048581">
    <property type="entry name" value="RYDR_Jsol"/>
</dbReference>
<evidence type="ECO:0000259" key="4">
    <source>
        <dbReference type="Pfam" id="PF01365"/>
    </source>
</evidence>
<dbReference type="PANTHER" id="PTHR46399">
    <property type="entry name" value="B30.2/SPRY DOMAIN-CONTAINING PROTEIN"/>
    <property type="match status" value="1"/>
</dbReference>
<accession>M7BT16</accession>